<comment type="caution">
    <text evidence="2">The sequence shown here is derived from an EMBL/GenBank/DDBJ whole genome shotgun (WGS) entry which is preliminary data.</text>
</comment>
<dbReference type="STRING" id="1304275.C41B8_03396"/>
<dbReference type="InterPro" id="IPR020915">
    <property type="entry name" value="UPF0311"/>
</dbReference>
<accession>A0A084IPJ4</accession>
<evidence type="ECO:0000313" key="2">
    <source>
        <dbReference type="EMBL" id="KEZ78628.1"/>
    </source>
</evidence>
<protein>
    <recommendedName>
        <fullName evidence="1">UPF0311 protein C41B8_03396</fullName>
    </recommendedName>
</protein>
<organism evidence="2 3">
    <name type="scientific">Salinisphaera hydrothermalis (strain C41B8)</name>
    <dbReference type="NCBI Taxonomy" id="1304275"/>
    <lineage>
        <taxon>Bacteria</taxon>
        <taxon>Pseudomonadati</taxon>
        <taxon>Pseudomonadota</taxon>
        <taxon>Gammaproteobacteria</taxon>
        <taxon>Salinisphaerales</taxon>
        <taxon>Salinisphaeraceae</taxon>
        <taxon>Salinisphaera</taxon>
    </lineage>
</organism>
<keyword evidence="3" id="KW-1185">Reference proteome</keyword>
<dbReference type="Proteomes" id="UP000028302">
    <property type="component" value="Unassembled WGS sequence"/>
</dbReference>
<dbReference type="PANTHER" id="PTHR37315:SF1">
    <property type="entry name" value="UPF0311 PROTEIN BLR7842"/>
    <property type="match status" value="1"/>
</dbReference>
<evidence type="ECO:0000256" key="1">
    <source>
        <dbReference type="HAMAP-Rule" id="MF_00775"/>
    </source>
</evidence>
<name>A0A084IPJ4_SALHC</name>
<dbReference type="HAMAP" id="MF_00775">
    <property type="entry name" value="UPF0311"/>
    <property type="match status" value="1"/>
</dbReference>
<comment type="similarity">
    <text evidence="1">Belongs to the UPF0311 family.</text>
</comment>
<gene>
    <name evidence="2" type="ORF">C41B8_03396</name>
</gene>
<dbReference type="Gene3D" id="2.40.160.20">
    <property type="match status" value="1"/>
</dbReference>
<dbReference type="Pfam" id="PF11578">
    <property type="entry name" value="DUF3237"/>
    <property type="match status" value="1"/>
</dbReference>
<proteinExistence type="inferred from homology"/>
<dbReference type="PATRIC" id="fig|1304275.5.peg.690"/>
<evidence type="ECO:0000313" key="3">
    <source>
        <dbReference type="Proteomes" id="UP000028302"/>
    </source>
</evidence>
<dbReference type="PANTHER" id="PTHR37315">
    <property type="entry name" value="UPF0311 PROTEIN BLR7842"/>
    <property type="match status" value="1"/>
</dbReference>
<dbReference type="eggNOG" id="ENOG5032SS8">
    <property type="taxonomic scope" value="Bacteria"/>
</dbReference>
<sequence>MALLLDSEVDMTEPQAPALTFICRLQVSLGEPVDFGVNALGRRRYVPITGGTVSGPYLSGRVLPGGGDWQTIRPDGVVDLRAQYAFELDCGTYIEMDNSGLRYAPPDVAAELAAGRAVSPSDYYFQTCARLNAAAGPYDWLTRTLFVAGAERHADQVDVELFALGLLSCDKREGQS</sequence>
<dbReference type="EMBL" id="APNK01000003">
    <property type="protein sequence ID" value="KEZ78628.1"/>
    <property type="molecule type" value="Genomic_DNA"/>
</dbReference>
<dbReference type="AlphaFoldDB" id="A0A084IPJ4"/>
<reference evidence="2 3" key="1">
    <citation type="submission" date="2013-03" db="EMBL/GenBank/DDBJ databases">
        <title>Salinisphaera hydrothermalis C41B8 Genome Sequencing.</title>
        <authorList>
            <person name="Li C."/>
            <person name="Lai Q."/>
            <person name="Shao Z."/>
        </authorList>
    </citation>
    <scope>NUCLEOTIDE SEQUENCE [LARGE SCALE GENOMIC DNA]</scope>
    <source>
        <strain evidence="2 3">C41B8</strain>
    </source>
</reference>